<sequence>MNGFNVKFGYRDNFLDDLQPVDVLYETRVSIDGCQATIDAHGLKHKELNDLLRETVQRGSTELVINNVFGQRYIGTRLYLPSKDKKLHIEVNRYPGNDLGAFLNGHRIIVQGNAQDGVGNTMDDGQIIVHGRAGDVTAMSMRGGQIFIRDNVGYRTAIHMKEYRDKAPVLVVGGTAQDFLGEYMSGGMVLLLGLNLQEDEPHRASYIGTGMHGGVIYLRGCVAEHQLGKEVGVRPLNDQDIVVVDRYVREYCRHFGGSPDEILKGRFQKLIPVSLRPYGQIYAY</sequence>
<dbReference type="SUPFAM" id="SSF69336">
    <property type="entry name" value="Alpha subunit of glutamate synthase, C-terminal domain"/>
    <property type="match status" value="1"/>
</dbReference>
<proteinExistence type="predicted"/>
<dbReference type="PIRSF" id="PIRSF006519">
    <property type="entry name" value="GOGAT_dom3"/>
    <property type="match status" value="1"/>
</dbReference>
<keyword evidence="3" id="KW-1185">Reference proteome</keyword>
<dbReference type="GO" id="GO:0016491">
    <property type="term" value="F:oxidoreductase activity"/>
    <property type="evidence" value="ECO:0007669"/>
    <property type="project" value="InterPro"/>
</dbReference>
<dbReference type="KEGG" id="dgi:Desgi_2373"/>
<dbReference type="PANTHER" id="PTHR39673:SF5">
    <property type="entry name" value="TUNGSTEN-CONTAINING FORMYLMETHANOFURAN DEHYDROGENASE 2 SUBUNIT C"/>
    <property type="match status" value="1"/>
</dbReference>
<dbReference type="InterPro" id="IPR035710">
    <property type="entry name" value="Archaeal_gltB"/>
</dbReference>
<dbReference type="RefSeq" id="WP_006523030.1">
    <property type="nucleotide sequence ID" value="NC_021184.1"/>
</dbReference>
<dbReference type="PANTHER" id="PTHR39673">
    <property type="entry name" value="TUNGSTEN FORMYLMETHANOFURAN DEHYDROGENASE, SUBUNIT C (FWDC)"/>
    <property type="match status" value="1"/>
</dbReference>
<dbReference type="InterPro" id="IPR002489">
    <property type="entry name" value="Glu_synth_asu_C"/>
</dbReference>
<dbReference type="CDD" id="cd00981">
    <property type="entry name" value="arch_gltB"/>
    <property type="match status" value="1"/>
</dbReference>
<evidence type="ECO:0000313" key="2">
    <source>
        <dbReference type="EMBL" id="AGL01788.1"/>
    </source>
</evidence>
<dbReference type="Proteomes" id="UP000013520">
    <property type="component" value="Chromosome"/>
</dbReference>
<protein>
    <submittedName>
        <fullName evidence="2">Glutamate synthase family protein</fullName>
    </submittedName>
</protein>
<dbReference type="InterPro" id="IPR036485">
    <property type="entry name" value="Glu_synth_asu_C_sf"/>
</dbReference>
<evidence type="ECO:0000313" key="3">
    <source>
        <dbReference type="Proteomes" id="UP000013520"/>
    </source>
</evidence>
<dbReference type="OrthoDB" id="9803192at2"/>
<feature type="domain" description="Glutamate synthase alpha subunit C-terminal" evidence="1">
    <location>
        <begin position="64"/>
        <end position="220"/>
    </location>
</feature>
<reference evidence="2 3" key="1">
    <citation type="submission" date="2012-01" db="EMBL/GenBank/DDBJ databases">
        <title>Complete sequence of Desulfotomaculum gibsoniae DSM 7213.</title>
        <authorList>
            <consortium name="US DOE Joint Genome Institute"/>
            <person name="Lucas S."/>
            <person name="Han J."/>
            <person name="Lapidus A."/>
            <person name="Cheng J.-F."/>
            <person name="Goodwin L."/>
            <person name="Pitluck S."/>
            <person name="Peters L."/>
            <person name="Ovchinnikova G."/>
            <person name="Teshima H."/>
            <person name="Detter J.C."/>
            <person name="Han C."/>
            <person name="Tapia R."/>
            <person name="Land M."/>
            <person name="Hauser L."/>
            <person name="Kyrpides N."/>
            <person name="Ivanova N."/>
            <person name="Pagani I."/>
            <person name="Parshina S."/>
            <person name="Plugge C."/>
            <person name="Muyzer G."/>
            <person name="Kuever J."/>
            <person name="Ivanova A."/>
            <person name="Nazina T."/>
            <person name="Klenk H.-P."/>
            <person name="Brambilla E."/>
            <person name="Spring S."/>
            <person name="Stams A.F."/>
            <person name="Woyke T."/>
        </authorList>
    </citation>
    <scope>NUCLEOTIDE SEQUENCE [LARGE SCALE GENOMIC DNA]</scope>
    <source>
        <strain evidence="2 3">DSM 7213</strain>
    </source>
</reference>
<organism evidence="2 3">
    <name type="scientific">Desulfoscipio gibsoniae DSM 7213</name>
    <dbReference type="NCBI Taxonomy" id="767817"/>
    <lineage>
        <taxon>Bacteria</taxon>
        <taxon>Bacillati</taxon>
        <taxon>Bacillota</taxon>
        <taxon>Clostridia</taxon>
        <taxon>Eubacteriales</taxon>
        <taxon>Desulfallaceae</taxon>
        <taxon>Desulfoscipio</taxon>
    </lineage>
</organism>
<gene>
    <name evidence="2" type="ORF">Desgi_2373</name>
</gene>
<evidence type="ECO:0000259" key="1">
    <source>
        <dbReference type="Pfam" id="PF01493"/>
    </source>
</evidence>
<dbReference type="HOGENOM" id="CLU_078510_1_0_9"/>
<dbReference type="InterPro" id="IPR012061">
    <property type="entry name" value="Glu_synth_lsu_3"/>
</dbReference>
<dbReference type="AlphaFoldDB" id="R4KF23"/>
<dbReference type="Gene3D" id="2.160.20.60">
    <property type="entry name" value="Glutamate synthase, alpha subunit, C-terminal domain"/>
    <property type="match status" value="1"/>
</dbReference>
<name>R4KF23_9FIRM</name>
<dbReference type="STRING" id="767817.Desgi_2373"/>
<dbReference type="Pfam" id="PF01493">
    <property type="entry name" value="GXGXG"/>
    <property type="match status" value="1"/>
</dbReference>
<dbReference type="eggNOG" id="COG0070">
    <property type="taxonomic scope" value="Bacteria"/>
</dbReference>
<accession>R4KF23</accession>
<dbReference type="EMBL" id="CP003273">
    <property type="protein sequence ID" value="AGL01788.1"/>
    <property type="molecule type" value="Genomic_DNA"/>
</dbReference>